<dbReference type="InterPro" id="IPR050302">
    <property type="entry name" value="Rab_GAP_TBC_domain"/>
</dbReference>
<gene>
    <name evidence="4" type="primary">MPUL0A11170</name>
    <name evidence="4" type="ORF">METSCH_A11170</name>
</gene>
<sequence length="928" mass="107234">MSFFGNIREKAINTFKQVVERKNESELTKDERFCHEHRLPLGQTIIDESAVEVSFHTDALKDAYKNMRYPQGRLYLTQKFLVFQDVFDGRNCSFVIHLSTVKKVERLPTSSYGFALELIMHSKLHIKLYLVGLRSESERFSFQLKTALKSNMPDVKNLLPFIHTCYSEYLLTKNKVSSENVEKMPPSGLGVEFKFPGNAKDLKDRSKMKLWFDLFRSEGRNLAMVRTPMFYKLVRVGLPNRLRGEIWELCCGLMYLRVDLPGLFHALLSDHDGDNSLAIEEISKDLYRSLPEYAAYQEQEGIDRLRRVLVAYSWKNPEIGYCQAMNIVAAALLIYMSEEQAFWCLSTICERIVPGYYSKTMYGTLLDQRVFESLVEEKIPMLWSHLLKHDIQLSVISLPWFLCLYLTSMPLVFAFRILDVFFLQGPKTLFQVALAILKLNGEELLEAEDDGAFFLILKNYFNTLHEPAHPHAPNPKLAEVTKFLELLVTAFKEFSVITEETIEKHRAKHRNTIFQNISSFVKRTEIRNLPKTPNFTPDIISLIYDRFYSIVQSQITVGSGSSYMDYDAFKVFMIQVCDFVEENPNEEVARKQDKFLKRLFIKWDLHSRGDLSLADLVVGLHKLTDPDLLMCISNFFDLYSLDDSVDREGILNISEDLLYITTPWKEGRLFDSLTAVAIENAMADEIYKQQQDRGSTDEEISIPTKIDIDRERIENEQLERYLSAASTFIQRAFEYAQPKEDEVLLADLPIDHKLSHNAALNPNTPVFLNLPTFRMVVLADETYELFFDATLRELIHLDEPLDAKFDTMRNLRDMFDGLLADGKEVAKKVRRRMDSAAHSTNMPNENASMKSGKSSRQTDEEDERDDDFGIIDIDDRDKDLLLGVEAQALVDPVHAGKNQLERFHQAEREGSITEKDHDHLKNLIEFES</sequence>
<dbReference type="InterPro" id="IPR000195">
    <property type="entry name" value="Rab-GAP-TBC_dom"/>
</dbReference>
<feature type="compositionally biased region" description="Polar residues" evidence="2">
    <location>
        <begin position="837"/>
        <end position="855"/>
    </location>
</feature>
<protein>
    <submittedName>
        <fullName evidence="4">GRAM domain-containing protein</fullName>
    </submittedName>
</protein>
<dbReference type="Gene3D" id="1.10.8.270">
    <property type="entry name" value="putative rabgap domain of human tbc1 domain family member 14 like domains"/>
    <property type="match status" value="1"/>
</dbReference>
<dbReference type="InterPro" id="IPR011992">
    <property type="entry name" value="EF-hand-dom_pair"/>
</dbReference>
<dbReference type="GO" id="GO:0031267">
    <property type="term" value="F:small GTPase binding"/>
    <property type="evidence" value="ECO:0007669"/>
    <property type="project" value="TreeGrafter"/>
</dbReference>
<dbReference type="SMART" id="SM00164">
    <property type="entry name" value="TBC"/>
    <property type="match status" value="1"/>
</dbReference>
<accession>A0A4P6XJ43</accession>
<feature type="domain" description="Rab-GAP TBC" evidence="3">
    <location>
        <begin position="237"/>
        <end position="425"/>
    </location>
</feature>
<proteinExistence type="predicted"/>
<dbReference type="SUPFAM" id="SSF47473">
    <property type="entry name" value="EF-hand"/>
    <property type="match status" value="1"/>
</dbReference>
<dbReference type="InterPro" id="IPR004182">
    <property type="entry name" value="GRAM"/>
</dbReference>
<evidence type="ECO:0000259" key="3">
    <source>
        <dbReference type="PROSITE" id="PS50086"/>
    </source>
</evidence>
<evidence type="ECO:0000313" key="5">
    <source>
        <dbReference type="Proteomes" id="UP000292447"/>
    </source>
</evidence>
<keyword evidence="1" id="KW-0343">GTPase activation</keyword>
<evidence type="ECO:0000256" key="1">
    <source>
        <dbReference type="ARBA" id="ARBA00022468"/>
    </source>
</evidence>
<name>A0A4P6XJ43_9ASCO</name>
<dbReference type="Gene3D" id="1.10.472.80">
    <property type="entry name" value="Ypt/Rab-GAP domain of gyp1p, domain 3"/>
    <property type="match status" value="1"/>
</dbReference>
<organism evidence="4 5">
    <name type="scientific">Metschnikowia aff. pulcherrima</name>
    <dbReference type="NCBI Taxonomy" id="2163413"/>
    <lineage>
        <taxon>Eukaryota</taxon>
        <taxon>Fungi</taxon>
        <taxon>Dikarya</taxon>
        <taxon>Ascomycota</taxon>
        <taxon>Saccharomycotina</taxon>
        <taxon>Pichiomycetes</taxon>
        <taxon>Metschnikowiaceae</taxon>
        <taxon>Metschnikowia</taxon>
    </lineage>
</organism>
<dbReference type="InterPro" id="IPR035969">
    <property type="entry name" value="Rab-GAP_TBC_sf"/>
</dbReference>
<dbReference type="GO" id="GO:0005096">
    <property type="term" value="F:GTPase activator activity"/>
    <property type="evidence" value="ECO:0007669"/>
    <property type="project" value="UniProtKB-KW"/>
</dbReference>
<dbReference type="FunFam" id="1.10.8.270:FF:000015">
    <property type="entry name" value="GTPase activating protein (Gyp2)"/>
    <property type="match status" value="1"/>
</dbReference>
<dbReference type="Gene3D" id="1.10.238.10">
    <property type="entry name" value="EF-hand"/>
    <property type="match status" value="1"/>
</dbReference>
<reference evidence="5" key="1">
    <citation type="submission" date="2019-03" db="EMBL/GenBank/DDBJ databases">
        <title>Snf2 controls pulcherriminic acid biosynthesis and connects pigmentation and antifungal activity of the yeast Metschnikowia pulcherrima.</title>
        <authorList>
            <person name="Gore-Lloyd D."/>
            <person name="Sumann I."/>
            <person name="Brachmann A.O."/>
            <person name="Schneeberger K."/>
            <person name="Ortiz-Merino R.A."/>
            <person name="Moreno-Beltran M."/>
            <person name="Schlaefli M."/>
            <person name="Kirner P."/>
            <person name="Santos Kron A."/>
            <person name="Wolfe K.H."/>
            <person name="Piel J."/>
            <person name="Ahrens C.H."/>
            <person name="Henk D."/>
            <person name="Freimoser F.M."/>
        </authorList>
    </citation>
    <scope>NUCLEOTIDE SEQUENCE [LARGE SCALE GENOMIC DNA]</scope>
    <source>
        <strain evidence="5">APC 1.2</strain>
    </source>
</reference>
<dbReference type="Pfam" id="PF02893">
    <property type="entry name" value="GRAM"/>
    <property type="match status" value="1"/>
</dbReference>
<dbReference type="Proteomes" id="UP000292447">
    <property type="component" value="Chromosome I"/>
</dbReference>
<dbReference type="Pfam" id="PF00566">
    <property type="entry name" value="RabGAP-TBC"/>
    <property type="match status" value="1"/>
</dbReference>
<feature type="compositionally biased region" description="Acidic residues" evidence="2">
    <location>
        <begin position="859"/>
        <end position="869"/>
    </location>
</feature>
<dbReference type="STRING" id="2163413.A0A4P6XJ43"/>
<dbReference type="PROSITE" id="PS50086">
    <property type="entry name" value="TBC_RABGAP"/>
    <property type="match status" value="1"/>
</dbReference>
<dbReference type="AlphaFoldDB" id="A0A4P6XJ43"/>
<dbReference type="EMBL" id="CP034456">
    <property type="protein sequence ID" value="QBM86475.1"/>
    <property type="molecule type" value="Genomic_DNA"/>
</dbReference>
<evidence type="ECO:0000313" key="4">
    <source>
        <dbReference type="EMBL" id="QBM86475.1"/>
    </source>
</evidence>
<dbReference type="SUPFAM" id="SSF47923">
    <property type="entry name" value="Ypt/Rab-GAP domain of gyp1p"/>
    <property type="match status" value="2"/>
</dbReference>
<dbReference type="PANTHER" id="PTHR47219">
    <property type="entry name" value="RAB GTPASE-ACTIVATING PROTEIN 1-LIKE"/>
    <property type="match status" value="1"/>
</dbReference>
<evidence type="ECO:0000256" key="2">
    <source>
        <dbReference type="SAM" id="MobiDB-lite"/>
    </source>
</evidence>
<feature type="region of interest" description="Disordered" evidence="2">
    <location>
        <begin position="830"/>
        <end position="869"/>
    </location>
</feature>
<dbReference type="GO" id="GO:0030427">
    <property type="term" value="C:site of polarized growth"/>
    <property type="evidence" value="ECO:0007669"/>
    <property type="project" value="UniProtKB-ARBA"/>
</dbReference>
<keyword evidence="5" id="KW-1185">Reference proteome</keyword>
<dbReference type="PANTHER" id="PTHR47219:SF20">
    <property type="entry name" value="TBC1 DOMAIN FAMILY MEMBER 2B"/>
    <property type="match status" value="1"/>
</dbReference>